<keyword evidence="1" id="KW-0479">Metal-binding</keyword>
<keyword evidence="3" id="KW-0560">Oxidoreductase</keyword>
<dbReference type="PANTHER" id="PTHR43048:SF6">
    <property type="entry name" value="BLR8189 PROTEIN"/>
    <property type="match status" value="1"/>
</dbReference>
<organism evidence="3 4">
    <name type="scientific">Gluconacetobacter liquefaciens</name>
    <name type="common">Acetobacter liquefaciens</name>
    <dbReference type="NCBI Taxonomy" id="89584"/>
    <lineage>
        <taxon>Bacteria</taxon>
        <taxon>Pseudomonadati</taxon>
        <taxon>Pseudomonadota</taxon>
        <taxon>Alphaproteobacteria</taxon>
        <taxon>Acetobacterales</taxon>
        <taxon>Acetobacteraceae</taxon>
        <taxon>Gluconacetobacter</taxon>
    </lineage>
</organism>
<dbReference type="GO" id="GO:0046872">
    <property type="term" value="F:metal ion binding"/>
    <property type="evidence" value="ECO:0007669"/>
    <property type="project" value="UniProtKB-KW"/>
</dbReference>
<evidence type="ECO:0000256" key="1">
    <source>
        <dbReference type="ARBA" id="ARBA00022723"/>
    </source>
</evidence>
<dbReference type="SUPFAM" id="SSF54593">
    <property type="entry name" value="Glyoxalase/Bleomycin resistance protein/Dihydroxybiphenyl dioxygenase"/>
    <property type="match status" value="1"/>
</dbReference>
<protein>
    <submittedName>
        <fullName evidence="3">Catechol 2,3-dioxygenase-like lactoylglutathione lyase family enzyme</fullName>
    </submittedName>
</protein>
<dbReference type="GO" id="GO:0016829">
    <property type="term" value="F:lyase activity"/>
    <property type="evidence" value="ECO:0007669"/>
    <property type="project" value="UniProtKB-KW"/>
</dbReference>
<dbReference type="EMBL" id="QQAW01000006">
    <property type="protein sequence ID" value="RDI37369.1"/>
    <property type="molecule type" value="Genomic_DNA"/>
</dbReference>
<dbReference type="InterPro" id="IPR051785">
    <property type="entry name" value="MMCE/EMCE_epimerase"/>
</dbReference>
<dbReference type="Gene3D" id="3.10.180.10">
    <property type="entry name" value="2,3-Dihydroxybiphenyl 1,2-Dioxygenase, domain 1"/>
    <property type="match status" value="1"/>
</dbReference>
<dbReference type="InterPro" id="IPR029068">
    <property type="entry name" value="Glyas_Bleomycin-R_OHBP_Dase"/>
</dbReference>
<dbReference type="InterPro" id="IPR037523">
    <property type="entry name" value="VOC_core"/>
</dbReference>
<dbReference type="AlphaFoldDB" id="A0A370G3F5"/>
<feature type="domain" description="VOC" evidence="2">
    <location>
        <begin position="9"/>
        <end position="157"/>
    </location>
</feature>
<dbReference type="PROSITE" id="PS51819">
    <property type="entry name" value="VOC"/>
    <property type="match status" value="1"/>
</dbReference>
<keyword evidence="4" id="KW-1185">Reference proteome</keyword>
<proteinExistence type="predicted"/>
<sequence>MTSNGLPRGIDHVGMTVPDLEAASTFFVNAFGAVPLYDNLKRTQPPFSGPDTEKTLGLVKGTQVVTMRMMRLGNGAGLELFEMQAPEQAKPARASDLGLQHFAVYVDDIQAGAKRFTDAGGVLLTEPGKQLGIEEGKGNFFCYGRTPWGMTIELLCTPDRSGFDTIEPQPRYIPPPR</sequence>
<comment type="caution">
    <text evidence="3">The sequence shown here is derived from an EMBL/GenBank/DDBJ whole genome shotgun (WGS) entry which is preliminary data.</text>
</comment>
<dbReference type="PANTHER" id="PTHR43048">
    <property type="entry name" value="METHYLMALONYL-COA EPIMERASE"/>
    <property type="match status" value="1"/>
</dbReference>
<keyword evidence="3" id="KW-0223">Dioxygenase</keyword>
<evidence type="ECO:0000313" key="4">
    <source>
        <dbReference type="Proteomes" id="UP000254958"/>
    </source>
</evidence>
<dbReference type="GO" id="GO:0051213">
    <property type="term" value="F:dioxygenase activity"/>
    <property type="evidence" value="ECO:0007669"/>
    <property type="project" value="UniProtKB-KW"/>
</dbReference>
<dbReference type="GO" id="GO:0004493">
    <property type="term" value="F:methylmalonyl-CoA epimerase activity"/>
    <property type="evidence" value="ECO:0007669"/>
    <property type="project" value="TreeGrafter"/>
</dbReference>
<dbReference type="GO" id="GO:0046491">
    <property type="term" value="P:L-methylmalonyl-CoA metabolic process"/>
    <property type="evidence" value="ECO:0007669"/>
    <property type="project" value="TreeGrafter"/>
</dbReference>
<reference evidence="3 4" key="1">
    <citation type="submission" date="2018-07" db="EMBL/GenBank/DDBJ databases">
        <title>Genomic Encyclopedia of Type Strains, Phase IV (KMG-IV): sequencing the most valuable type-strain genomes for metagenomic binning, comparative biology and taxonomic classification.</title>
        <authorList>
            <person name="Goeker M."/>
        </authorList>
    </citation>
    <scope>NUCLEOTIDE SEQUENCE [LARGE SCALE GENOMIC DNA]</scope>
    <source>
        <strain evidence="3 4">DSM 5603</strain>
    </source>
</reference>
<evidence type="ECO:0000313" key="3">
    <source>
        <dbReference type="EMBL" id="RDI37369.1"/>
    </source>
</evidence>
<accession>A0A370G3F5</accession>
<name>A0A370G3F5_GLULI</name>
<gene>
    <name evidence="3" type="ORF">C7453_10692</name>
</gene>
<keyword evidence="3" id="KW-0456">Lyase</keyword>
<evidence type="ECO:0000259" key="2">
    <source>
        <dbReference type="PROSITE" id="PS51819"/>
    </source>
</evidence>
<dbReference type="Pfam" id="PF13669">
    <property type="entry name" value="Glyoxalase_4"/>
    <property type="match status" value="1"/>
</dbReference>
<dbReference type="Proteomes" id="UP000254958">
    <property type="component" value="Unassembled WGS sequence"/>
</dbReference>
<dbReference type="RefSeq" id="WP_174788008.1">
    <property type="nucleotide sequence ID" value="NZ_BJMI01000034.1"/>
</dbReference>